<dbReference type="Pfam" id="PF00067">
    <property type="entry name" value="p450"/>
    <property type="match status" value="1"/>
</dbReference>
<dbReference type="PROSITE" id="PS00086">
    <property type="entry name" value="CYTOCHROME_P450"/>
    <property type="match status" value="1"/>
</dbReference>
<dbReference type="PRINTS" id="PR00465">
    <property type="entry name" value="EP450IV"/>
</dbReference>
<dbReference type="InterPro" id="IPR017972">
    <property type="entry name" value="Cyt_P450_CS"/>
</dbReference>
<keyword evidence="6" id="KW-1133">Transmembrane helix</keyword>
<name>A0ABC8WA09_9POAL</name>
<keyword evidence="4" id="KW-0560">Oxidoreductase</keyword>
<comment type="cofactor">
    <cofactor evidence="3">
        <name>heme</name>
        <dbReference type="ChEBI" id="CHEBI:30413"/>
    </cofactor>
</comment>
<keyword evidence="5" id="KW-0267">Excision nuclease</keyword>
<comment type="similarity">
    <text evidence="5">Belongs to the XPG/RAD2 endonuclease family. EXO1 subfamily.</text>
</comment>
<dbReference type="SMART" id="SM00484">
    <property type="entry name" value="XPGI"/>
    <property type="match status" value="1"/>
</dbReference>
<keyword evidence="3 4" id="KW-0349">Heme</keyword>
<dbReference type="GO" id="GO:0004497">
    <property type="term" value="F:monooxygenase activity"/>
    <property type="evidence" value="ECO:0007669"/>
    <property type="project" value="UniProtKB-KW"/>
</dbReference>
<accession>A0ABC8WA09</accession>
<comment type="similarity">
    <text evidence="4">Belongs to the cytochrome P450 family.</text>
</comment>
<evidence type="ECO:0000256" key="2">
    <source>
        <dbReference type="ARBA" id="ARBA00023004"/>
    </source>
</evidence>
<dbReference type="PANTHER" id="PTHR11081">
    <property type="entry name" value="FLAP ENDONUCLEASE FAMILY MEMBER"/>
    <property type="match status" value="1"/>
</dbReference>
<keyword evidence="5" id="KW-0378">Hydrolase</keyword>
<evidence type="ECO:0000313" key="8">
    <source>
        <dbReference type="EMBL" id="CAL4903579.1"/>
    </source>
</evidence>
<evidence type="ECO:0000256" key="6">
    <source>
        <dbReference type="SAM" id="Phobius"/>
    </source>
</evidence>
<dbReference type="GO" id="GO:0003677">
    <property type="term" value="F:DNA binding"/>
    <property type="evidence" value="ECO:0007669"/>
    <property type="project" value="UniProtKB-UniRule"/>
</dbReference>
<feature type="transmembrane region" description="Helical" evidence="6">
    <location>
        <begin position="6"/>
        <end position="28"/>
    </location>
</feature>
<keyword evidence="5" id="KW-0539">Nucleus</keyword>
<dbReference type="EMBL" id="OZ075121">
    <property type="protein sequence ID" value="CAL4903579.1"/>
    <property type="molecule type" value="Genomic_DNA"/>
</dbReference>
<dbReference type="SUPFAM" id="SSF48264">
    <property type="entry name" value="Cytochrome P450"/>
    <property type="match status" value="1"/>
</dbReference>
<keyword evidence="6" id="KW-0812">Transmembrane</keyword>
<reference evidence="8 9" key="2">
    <citation type="submission" date="2024-10" db="EMBL/GenBank/DDBJ databases">
        <authorList>
            <person name="Ryan C."/>
        </authorList>
    </citation>
    <scope>NUCLEOTIDE SEQUENCE [LARGE SCALE GENOMIC DNA]</scope>
</reference>
<keyword evidence="5" id="KW-0234">DNA repair</keyword>
<dbReference type="GO" id="GO:0005634">
    <property type="term" value="C:nucleus"/>
    <property type="evidence" value="ECO:0007669"/>
    <property type="project" value="UniProtKB-SubCell"/>
</dbReference>
<evidence type="ECO:0000256" key="5">
    <source>
        <dbReference type="RuleBase" id="RU910737"/>
    </source>
</evidence>
<keyword evidence="5" id="KW-0227">DNA damage</keyword>
<dbReference type="Pfam" id="PF00867">
    <property type="entry name" value="XPG_I"/>
    <property type="match status" value="1"/>
</dbReference>
<keyword evidence="5" id="KW-0460">Magnesium</keyword>
<keyword evidence="5" id="KW-0269">Exonuclease</keyword>
<dbReference type="InterPro" id="IPR006084">
    <property type="entry name" value="XPG/Rad2"/>
</dbReference>
<keyword evidence="6" id="KW-0472">Membrane</keyword>
<dbReference type="Gene3D" id="1.10.630.10">
    <property type="entry name" value="Cytochrome P450"/>
    <property type="match status" value="1"/>
</dbReference>
<feature type="domain" description="XPG-I" evidence="7">
    <location>
        <begin position="116"/>
        <end position="188"/>
    </location>
</feature>
<evidence type="ECO:0000256" key="3">
    <source>
        <dbReference type="PIRSR" id="PIRSR602403-1"/>
    </source>
</evidence>
<dbReference type="InterPro" id="IPR029060">
    <property type="entry name" value="PIN-like_dom_sf"/>
</dbReference>
<evidence type="ECO:0000256" key="4">
    <source>
        <dbReference type="RuleBase" id="RU000461"/>
    </source>
</evidence>
<evidence type="ECO:0000313" key="9">
    <source>
        <dbReference type="Proteomes" id="UP001497457"/>
    </source>
</evidence>
<dbReference type="SUPFAM" id="SSF88723">
    <property type="entry name" value="PIN domain-like"/>
    <property type="match status" value="1"/>
</dbReference>
<organism evidence="8 9">
    <name type="scientific">Urochloa decumbens</name>
    <dbReference type="NCBI Taxonomy" id="240449"/>
    <lineage>
        <taxon>Eukaryota</taxon>
        <taxon>Viridiplantae</taxon>
        <taxon>Streptophyta</taxon>
        <taxon>Embryophyta</taxon>
        <taxon>Tracheophyta</taxon>
        <taxon>Spermatophyta</taxon>
        <taxon>Magnoliopsida</taxon>
        <taxon>Liliopsida</taxon>
        <taxon>Poales</taxon>
        <taxon>Poaceae</taxon>
        <taxon>PACMAD clade</taxon>
        <taxon>Panicoideae</taxon>
        <taxon>Panicodae</taxon>
        <taxon>Paniceae</taxon>
        <taxon>Melinidinae</taxon>
        <taxon>Urochloa</taxon>
    </lineage>
</organism>
<dbReference type="EC" id="3.1.-.-" evidence="5"/>
<dbReference type="InterPro" id="IPR019974">
    <property type="entry name" value="XPG_CS"/>
</dbReference>
<gene>
    <name evidence="8" type="ORF">URODEC1_LOCUS10633</name>
</gene>
<dbReference type="GO" id="GO:0035312">
    <property type="term" value="F:5'-3' DNA exonuclease activity"/>
    <property type="evidence" value="ECO:0007669"/>
    <property type="project" value="UniProtKB-UniRule"/>
</dbReference>
<comment type="cofactor">
    <cofactor evidence="5">
        <name>Mg(2+)</name>
        <dbReference type="ChEBI" id="CHEBI:18420"/>
    </cofactor>
    <text evidence="5">Binds 2 magnesium ions per subunit. They probably participate in the reaction catalyzed by the enzyme. May bind an additional third magnesium ion after substrate binding.</text>
</comment>
<keyword evidence="5" id="KW-0238">DNA-binding</keyword>
<feature type="binding site" description="axial binding residue" evidence="3">
    <location>
        <position position="255"/>
    </location>
    <ligand>
        <name>heme</name>
        <dbReference type="ChEBI" id="CHEBI:30413"/>
    </ligand>
    <ligandPart>
        <name>Fe</name>
        <dbReference type="ChEBI" id="CHEBI:18248"/>
    </ligandPart>
</feature>
<proteinExistence type="inferred from homology"/>
<dbReference type="InterPro" id="IPR006086">
    <property type="entry name" value="XPG-I_dom"/>
</dbReference>
<dbReference type="InterPro" id="IPR002403">
    <property type="entry name" value="Cyt_P450_E_grp-IV"/>
</dbReference>
<dbReference type="PROSITE" id="PS00842">
    <property type="entry name" value="XPG_2"/>
    <property type="match status" value="1"/>
</dbReference>
<evidence type="ECO:0000259" key="7">
    <source>
        <dbReference type="SMART" id="SM00484"/>
    </source>
</evidence>
<dbReference type="AlphaFoldDB" id="A0ABC8WA09"/>
<keyword evidence="5" id="KW-0540">Nuclease</keyword>
<keyword evidence="9" id="KW-1185">Reference proteome</keyword>
<evidence type="ECO:0000256" key="1">
    <source>
        <dbReference type="ARBA" id="ARBA00022723"/>
    </source>
</evidence>
<comment type="subcellular location">
    <subcellularLocation>
        <location evidence="5">Nucleus</location>
    </subcellularLocation>
</comment>
<protein>
    <recommendedName>
        <fullName evidence="5">Exonuclease 1</fullName>
        <ecNumber evidence="5">3.1.-.-</ecNumber>
    </recommendedName>
</protein>
<reference evidence="9" key="1">
    <citation type="submission" date="2024-06" db="EMBL/GenBank/DDBJ databases">
        <authorList>
            <person name="Ryan C."/>
        </authorList>
    </citation>
    <scope>NUCLEOTIDE SEQUENCE [LARGE SCALE GENOMIC DNA]</scope>
</reference>
<dbReference type="InterPro" id="IPR036396">
    <property type="entry name" value="Cyt_P450_sf"/>
</dbReference>
<comment type="function">
    <text evidence="5">5'-&gt;3' double-stranded DNA exonuclease which may also possess a cryptic 3'-&gt;5' double-stranded DNA exonuclease activity. Functions in DNA mismatch repair.</text>
</comment>
<dbReference type="GO" id="GO:0046872">
    <property type="term" value="F:metal ion binding"/>
    <property type="evidence" value="ECO:0007669"/>
    <property type="project" value="UniProtKB-UniRule"/>
</dbReference>
<dbReference type="Proteomes" id="UP001497457">
    <property type="component" value="Chromosome 11b"/>
</dbReference>
<dbReference type="InterPro" id="IPR001128">
    <property type="entry name" value="Cyt_P450"/>
</dbReference>
<keyword evidence="2 3" id="KW-0408">Iron</keyword>
<keyword evidence="5" id="KW-0228">DNA excision</keyword>
<keyword evidence="4" id="KW-0503">Monooxygenase</keyword>
<dbReference type="GO" id="GO:0006281">
    <property type="term" value="P:DNA repair"/>
    <property type="evidence" value="ECO:0007669"/>
    <property type="project" value="UniProtKB-UniRule"/>
</dbReference>
<dbReference type="Gene3D" id="3.40.50.1010">
    <property type="entry name" value="5'-nuclease"/>
    <property type="match status" value="1"/>
</dbReference>
<keyword evidence="1 3" id="KW-0479">Metal-binding</keyword>
<sequence>MAVEESWFLGIIRAAAPFFVTAMALILLMEQLSYRRKKGPLPGPQLVVPFFGSIAQLIRDPTAYWDKLAARAKSSPLGLSADYFLGQFVELTHRVLANVRPDAFYFIGHPFGQILRSENVEFVVAPYEADAQLAYLTTLDADQGGIAAVVTEDSDLIAYCCPAIIFKMDRFGNGEEFTMERTLKTEKDGLSFRDFDQQLFTALAPSIARGIAEASFQGFRDPAAFDPDRFFSEERREDVAFRRNFLPFGAGAHQCVGQRYALNHLVLFMALFVSIVDFRRHATEGRDDLVYVPTIAPKDDCAVYLEQRCAELPCF</sequence>
<dbReference type="PANTHER" id="PTHR11081:SF8">
    <property type="entry name" value="EXONUCLEASE 1"/>
    <property type="match status" value="1"/>
</dbReference>